<feature type="chain" id="PRO_5001839172" description="Transmembrane protein" evidence="3">
    <location>
        <begin position="32"/>
        <end position="244"/>
    </location>
</feature>
<evidence type="ECO:0000313" key="4">
    <source>
        <dbReference type="EMBL" id="AIO00275.1"/>
    </source>
</evidence>
<dbReference type="KEGG" id="lpan:LPMP_300400"/>
<keyword evidence="3" id="KW-0732">Signal</keyword>
<dbReference type="VEuPathDB" id="TriTrypDB:LPMP_300400"/>
<dbReference type="OrthoDB" id="268018at2759"/>
<dbReference type="eggNOG" id="ENOG502SKFS">
    <property type="taxonomic scope" value="Eukaryota"/>
</dbReference>
<gene>
    <name evidence="4" type="ORF">LPMP_300400</name>
</gene>
<dbReference type="Proteomes" id="UP000063063">
    <property type="component" value="Chromosome 30"/>
</dbReference>
<feature type="signal peptide" evidence="3">
    <location>
        <begin position="1"/>
        <end position="31"/>
    </location>
</feature>
<dbReference type="GeneID" id="22577094"/>
<keyword evidence="2" id="KW-0472">Membrane</keyword>
<feature type="region of interest" description="Disordered" evidence="1">
    <location>
        <begin position="43"/>
        <end position="70"/>
    </location>
</feature>
<accession>A0A088RYB0</accession>
<keyword evidence="2" id="KW-0812">Transmembrane</keyword>
<reference evidence="4 5" key="1">
    <citation type="journal article" date="2015" name="Sci. Rep.">
        <title>The genome of Leishmania panamensis: insights into genomics of the L. (Viannia) subgenus.</title>
        <authorList>
            <person name="Llanes A."/>
            <person name="Restrepo C.M."/>
            <person name="Vecchio G.D."/>
            <person name="Anguizola F.J."/>
            <person name="Lleonart R."/>
        </authorList>
    </citation>
    <scope>NUCLEOTIDE SEQUENCE [LARGE SCALE GENOMIC DNA]</scope>
    <source>
        <strain evidence="4 5">MHOM/PA/94/PSC-1</strain>
    </source>
</reference>
<proteinExistence type="predicted"/>
<evidence type="ECO:0008006" key="6">
    <source>
        <dbReference type="Google" id="ProtNLM"/>
    </source>
</evidence>
<dbReference type="VEuPathDB" id="TriTrypDB:LPAL13_300009300"/>
<keyword evidence="2" id="KW-1133">Transmembrane helix</keyword>
<feature type="transmembrane region" description="Helical" evidence="2">
    <location>
        <begin position="84"/>
        <end position="107"/>
    </location>
</feature>
<sequence>MKRALGLVCTLVQAAASAAVIALASVSGTSASSVYGLPYSHQHPRSIGGDSNSNKDVGYQPSPPTPTSKSPLVDDVWPNVTLRFFIIFMSVCAGAGVAALITILCAYCREYKLLETSDDSDTESVCSCTNIQFSLSGHSDSSSDEVQTYATHRQQHIPPPATANEAMTPITRKEEEEFIDLPEVVIQTDTQSNESHELFVLPEATSSWSDDALTVTQSTDSRLSLACSRRGFYRKVRCHGTQGW</sequence>
<evidence type="ECO:0000256" key="1">
    <source>
        <dbReference type="SAM" id="MobiDB-lite"/>
    </source>
</evidence>
<dbReference type="RefSeq" id="XP_010701075.1">
    <property type="nucleotide sequence ID" value="XM_010702773.1"/>
</dbReference>
<protein>
    <recommendedName>
        <fullName evidence="6">Transmembrane protein</fullName>
    </recommendedName>
</protein>
<keyword evidence="5" id="KW-1185">Reference proteome</keyword>
<dbReference type="AlphaFoldDB" id="A0A088RYB0"/>
<evidence type="ECO:0000256" key="3">
    <source>
        <dbReference type="SAM" id="SignalP"/>
    </source>
</evidence>
<dbReference type="EMBL" id="CP009399">
    <property type="protein sequence ID" value="AIO00275.1"/>
    <property type="molecule type" value="Genomic_DNA"/>
</dbReference>
<organism evidence="4 5">
    <name type="scientific">Leishmania panamensis</name>
    <dbReference type="NCBI Taxonomy" id="5679"/>
    <lineage>
        <taxon>Eukaryota</taxon>
        <taxon>Discoba</taxon>
        <taxon>Euglenozoa</taxon>
        <taxon>Kinetoplastea</taxon>
        <taxon>Metakinetoplastina</taxon>
        <taxon>Trypanosomatida</taxon>
        <taxon>Trypanosomatidae</taxon>
        <taxon>Leishmaniinae</taxon>
        <taxon>Leishmania</taxon>
        <taxon>Leishmania guyanensis species complex</taxon>
    </lineage>
</organism>
<evidence type="ECO:0000313" key="5">
    <source>
        <dbReference type="Proteomes" id="UP000063063"/>
    </source>
</evidence>
<name>A0A088RYB0_LEIPA</name>
<evidence type="ECO:0000256" key="2">
    <source>
        <dbReference type="SAM" id="Phobius"/>
    </source>
</evidence>